<dbReference type="Proteomes" id="UP001143856">
    <property type="component" value="Unassembled WGS sequence"/>
</dbReference>
<dbReference type="EMBL" id="JAPDGR010005499">
    <property type="protein sequence ID" value="KAJ2965653.1"/>
    <property type="molecule type" value="Genomic_DNA"/>
</dbReference>
<reference evidence="1" key="1">
    <citation type="submission" date="2022-10" db="EMBL/GenBank/DDBJ databases">
        <title>Genome Sequence of Xylaria curta.</title>
        <authorList>
            <person name="Buettner E."/>
        </authorList>
    </citation>
    <scope>NUCLEOTIDE SEQUENCE</scope>
    <source>
        <strain evidence="1">Babe10</strain>
    </source>
</reference>
<accession>A0ACC1MFZ7</accession>
<name>A0ACC1MFZ7_9PEZI</name>
<evidence type="ECO:0000313" key="2">
    <source>
        <dbReference type="Proteomes" id="UP001143856"/>
    </source>
</evidence>
<keyword evidence="2" id="KW-1185">Reference proteome</keyword>
<sequence>MKNIGLRPVPLPRTEAILRVALARFRRQLMELMTAEPEEPEEPDEPDESDESDESDDDALDVITQL</sequence>
<proteinExistence type="predicted"/>
<gene>
    <name evidence="1" type="ORF">NUW58_g10844</name>
</gene>
<organism evidence="1 2">
    <name type="scientific">Xylaria curta</name>
    <dbReference type="NCBI Taxonomy" id="42375"/>
    <lineage>
        <taxon>Eukaryota</taxon>
        <taxon>Fungi</taxon>
        <taxon>Dikarya</taxon>
        <taxon>Ascomycota</taxon>
        <taxon>Pezizomycotina</taxon>
        <taxon>Sordariomycetes</taxon>
        <taxon>Xylariomycetidae</taxon>
        <taxon>Xylariales</taxon>
        <taxon>Xylariaceae</taxon>
        <taxon>Xylaria</taxon>
    </lineage>
</organism>
<protein>
    <submittedName>
        <fullName evidence="1">Uncharacterized protein</fullName>
    </submittedName>
</protein>
<evidence type="ECO:0000313" key="1">
    <source>
        <dbReference type="EMBL" id="KAJ2965653.1"/>
    </source>
</evidence>
<comment type="caution">
    <text evidence="1">The sequence shown here is derived from an EMBL/GenBank/DDBJ whole genome shotgun (WGS) entry which is preliminary data.</text>
</comment>